<sequence length="1056" mass="120085">MLFETSVINDPEQFQINGDRFVQFIFDNADHNVNTLDGRNTFHAMGGIMCVTPSSAFSAAKTIQRLKNIPSAETIGKFGFIDVMQFEKKNSAGLQSIIVENVDGENYRPIDLTFTDILWLYSKNKNPNATPGWNGFMQNIKHSDDYATSKILPLPFVNAPPSDMNTIFTVLIEASRRTMAENQEVCVVTFDQPLYYKAKDIITSIDPRNDPYNLRFIFVRLGGFHMLMSFLGSIGFIMDCSGLKEAFGTIFAENSAEKALNGHAFSRAVRGHILVQVALANVIFSYINFDAYEKLQLDRMLQEIENPYIEHEILKNNASDLLSKKFKDTLQYLQTFGPTACLWIQYFTLINIMKRFIEAERCGNWELHLSCVRDMIPYFYASGHYLYGKSSQLNKYWSGIWSDMTIEQVLMKSMKSAGGLTHGRGISDSVLCKWILSSIILTEISNEMENFCNVCYSTSEQHVDAGVSRIKRDASDLDKLVSFFSTYDPFPASNTISSIYSGVVGNESINCHQAAEVGTQLLHNTIGKSFASLKSVKKNRVQTLRSVHTYVKVHDEKIEINPLLIFQRIALNIKTKTDMKQYLKYELAPMPLSIFDDSGMRKTQKSLFYDNFNAIQPSPIFQNCINVIDGGFFIHKVVWTSNKTVSQILGFYTLYAENHFTKNSVFIFDGYPDNLALSTKSVERMRRQIKQTGREINFDLNTNITCPKEKFFSNEKNKKNFIFLLAGELQKLGFTTDTAQEDADTLIISTAIQLQKDNQSIVKIIGEDTDLLVLLMQLAPTNQDIYFCKPGKGQESEKVYNCNSFKYPGLINYVALLYIITGCDTTSCFYKKGKNKILKIFKDENEENLQKFDIFYDKKAKHKHIAKTGCEIISSIYSSQKNDEQLNELRYLLFEKSTAKSSFHLGNLPPTEGAATQHVYRTYHQLQTWLGYESDPQKWGWKVVANTLEPIYSCDPMIPENIIKRIACRCESGCKSNNCGCKKHGLKCSNICLRCTDENCSNMEDELLIMDSDDDINELNGEDTTPKANSDTIDNSVVIDNDDNIDELCTKRRKLC</sequence>
<dbReference type="EMBL" id="LKEY01014918">
    <property type="protein sequence ID" value="KYN50525.1"/>
    <property type="molecule type" value="Genomic_DNA"/>
</dbReference>
<evidence type="ECO:0008006" key="4">
    <source>
        <dbReference type="Google" id="ProtNLM"/>
    </source>
</evidence>
<dbReference type="InterPro" id="IPR029060">
    <property type="entry name" value="PIN-like_dom_sf"/>
</dbReference>
<dbReference type="SUPFAM" id="SSF88723">
    <property type="entry name" value="PIN domain-like"/>
    <property type="match status" value="1"/>
</dbReference>
<accession>A0A151K333</accession>
<gene>
    <name evidence="2" type="ORF">ALC57_00165</name>
</gene>
<keyword evidence="1" id="KW-0472">Membrane</keyword>
<dbReference type="PANTHER" id="PTHR46704">
    <property type="entry name" value="CXC DOMAIN-CONTAINING PROTEIN-RELATED"/>
    <property type="match status" value="1"/>
</dbReference>
<dbReference type="Proteomes" id="UP000078492">
    <property type="component" value="Unassembled WGS sequence"/>
</dbReference>
<reference evidence="2 3" key="1">
    <citation type="submission" date="2015-09" db="EMBL/GenBank/DDBJ databases">
        <title>Trachymyrmex cornetzi WGS genome.</title>
        <authorList>
            <person name="Nygaard S."/>
            <person name="Hu H."/>
            <person name="Boomsma J."/>
            <person name="Zhang G."/>
        </authorList>
    </citation>
    <scope>NUCLEOTIDE SEQUENCE [LARGE SCALE GENOMIC DNA]</scope>
    <source>
        <strain evidence="2">Tcor2-1</strain>
        <tissue evidence="2">Whole body</tissue>
    </source>
</reference>
<evidence type="ECO:0000313" key="3">
    <source>
        <dbReference type="Proteomes" id="UP000078492"/>
    </source>
</evidence>
<feature type="transmembrane region" description="Helical" evidence="1">
    <location>
        <begin position="217"/>
        <end position="238"/>
    </location>
</feature>
<organism evidence="2 3">
    <name type="scientific">Trachymyrmex cornetzi</name>
    <dbReference type="NCBI Taxonomy" id="471704"/>
    <lineage>
        <taxon>Eukaryota</taxon>
        <taxon>Metazoa</taxon>
        <taxon>Ecdysozoa</taxon>
        <taxon>Arthropoda</taxon>
        <taxon>Hexapoda</taxon>
        <taxon>Insecta</taxon>
        <taxon>Pterygota</taxon>
        <taxon>Neoptera</taxon>
        <taxon>Endopterygota</taxon>
        <taxon>Hymenoptera</taxon>
        <taxon>Apocrita</taxon>
        <taxon>Aculeata</taxon>
        <taxon>Formicoidea</taxon>
        <taxon>Formicidae</taxon>
        <taxon>Myrmicinae</taxon>
        <taxon>Trachymyrmex</taxon>
    </lineage>
</organism>
<dbReference type="AlphaFoldDB" id="A0A151K333"/>
<evidence type="ECO:0000256" key="1">
    <source>
        <dbReference type="SAM" id="Phobius"/>
    </source>
</evidence>
<proteinExistence type="predicted"/>
<keyword evidence="3" id="KW-1185">Reference proteome</keyword>
<dbReference type="PANTHER" id="PTHR46704:SF9">
    <property type="entry name" value="BHLH DOMAIN-CONTAINING PROTEIN"/>
    <property type="match status" value="1"/>
</dbReference>
<keyword evidence="1" id="KW-1133">Transmembrane helix</keyword>
<keyword evidence="1" id="KW-0812">Transmembrane</keyword>
<evidence type="ECO:0000313" key="2">
    <source>
        <dbReference type="EMBL" id="KYN50525.1"/>
    </source>
</evidence>
<name>A0A151K333_9HYME</name>
<comment type="caution">
    <text evidence="2">The sequence shown here is derived from an EMBL/GenBank/DDBJ whole genome shotgun (WGS) entry which is preliminary data.</text>
</comment>
<protein>
    <recommendedName>
        <fullName evidence="4">Tesmin/TSO1-like CXC domain-containing protein</fullName>
    </recommendedName>
</protein>